<dbReference type="AlphaFoldDB" id="A0A0D2B8J2"/>
<dbReference type="STRING" id="569365.A0A0D2B8J2"/>
<dbReference type="HOGENOM" id="CLU_042688_2_0_1"/>
<gene>
    <name evidence="2" type="ORF">PV07_00773</name>
</gene>
<sequence length="279" mass="31521">MVTNDGGWDTTASMVFIKPGSWPSDEKPYELLYIPTDESPTSNYEVHTVPNIPVRDMRPSLEALDLDRHGFIVASLASALRYENIRDEKALRDVYAAELRHLLLETLGARAVFIHECVLRKRPSDAGATHQGYGQPIPIAHTDYTPGYVHKLVDQLVPGEKASLVKDRRFQMLNVWKPLRGPLRDWPLALCDLQSLQPEHLVALDEVHAQQSLESQHVLYDPAQRWHYLSNQQAHELLIFKAADSVVPGEVPHASFLDPRAPTDGAPRESIEFRVLVVY</sequence>
<dbReference type="OrthoDB" id="412788at2759"/>
<dbReference type="NCBIfam" id="NF041278">
    <property type="entry name" value="CmcJ_NvfI_EfuI"/>
    <property type="match status" value="1"/>
</dbReference>
<evidence type="ECO:0000313" key="2">
    <source>
        <dbReference type="EMBL" id="KIW33962.1"/>
    </source>
</evidence>
<accession>A0A0D2B8J2</accession>
<dbReference type="PANTHER" id="PTHR34598">
    <property type="entry name" value="BLL6449 PROTEIN"/>
    <property type="match status" value="1"/>
</dbReference>
<keyword evidence="3" id="KW-1185">Reference proteome</keyword>
<dbReference type="VEuPathDB" id="FungiDB:PV07_00773"/>
<evidence type="ECO:0008006" key="4">
    <source>
        <dbReference type="Google" id="ProtNLM"/>
    </source>
</evidence>
<protein>
    <recommendedName>
        <fullName evidence="4">Methyltransferase</fullName>
    </recommendedName>
</protein>
<dbReference type="GO" id="GO:0016491">
    <property type="term" value="F:oxidoreductase activity"/>
    <property type="evidence" value="ECO:0007669"/>
    <property type="project" value="InterPro"/>
</dbReference>
<reference evidence="2 3" key="1">
    <citation type="submission" date="2015-01" db="EMBL/GenBank/DDBJ databases">
        <title>The Genome Sequence of Cladophialophora immunda CBS83496.</title>
        <authorList>
            <consortium name="The Broad Institute Genomics Platform"/>
            <person name="Cuomo C."/>
            <person name="de Hoog S."/>
            <person name="Gorbushina A."/>
            <person name="Stielow B."/>
            <person name="Teixiera M."/>
            <person name="Abouelleil A."/>
            <person name="Chapman S.B."/>
            <person name="Priest M."/>
            <person name="Young S.K."/>
            <person name="Wortman J."/>
            <person name="Nusbaum C."/>
            <person name="Birren B."/>
        </authorList>
    </citation>
    <scope>NUCLEOTIDE SEQUENCE [LARGE SCALE GENOMIC DNA]</scope>
    <source>
        <strain evidence="2 3">CBS 83496</strain>
    </source>
</reference>
<dbReference type="GeneID" id="27339967"/>
<dbReference type="PANTHER" id="PTHR34598:SF3">
    <property type="entry name" value="OXIDOREDUCTASE AN1597"/>
    <property type="match status" value="1"/>
</dbReference>
<organism evidence="2 3">
    <name type="scientific">Cladophialophora immunda</name>
    <dbReference type="NCBI Taxonomy" id="569365"/>
    <lineage>
        <taxon>Eukaryota</taxon>
        <taxon>Fungi</taxon>
        <taxon>Dikarya</taxon>
        <taxon>Ascomycota</taxon>
        <taxon>Pezizomycotina</taxon>
        <taxon>Eurotiomycetes</taxon>
        <taxon>Chaetothyriomycetidae</taxon>
        <taxon>Chaetothyriales</taxon>
        <taxon>Herpotrichiellaceae</taxon>
        <taxon>Cladophialophora</taxon>
    </lineage>
</organism>
<evidence type="ECO:0000256" key="1">
    <source>
        <dbReference type="ARBA" id="ARBA00023604"/>
    </source>
</evidence>
<proteinExistence type="inferred from homology"/>
<dbReference type="Proteomes" id="UP000054466">
    <property type="component" value="Unassembled WGS sequence"/>
</dbReference>
<evidence type="ECO:0000313" key="3">
    <source>
        <dbReference type="Proteomes" id="UP000054466"/>
    </source>
</evidence>
<dbReference type="EMBL" id="KN847040">
    <property type="protein sequence ID" value="KIW33962.1"/>
    <property type="molecule type" value="Genomic_DNA"/>
</dbReference>
<name>A0A0D2B8J2_9EURO</name>
<comment type="similarity">
    <text evidence="1">Belongs to the asaB hydroxylase/desaturase family.</text>
</comment>
<dbReference type="RefSeq" id="XP_016254178.1">
    <property type="nucleotide sequence ID" value="XM_016387250.1"/>
</dbReference>
<dbReference type="InterPro" id="IPR044053">
    <property type="entry name" value="AsaB-like"/>
</dbReference>